<keyword evidence="4" id="KW-0572">Peptidoglycan-anchor</keyword>
<keyword evidence="2" id="KW-0964">Secreted</keyword>
<comment type="caution">
    <text evidence="8">The sequence shown here is derived from an EMBL/GenBank/DDBJ whole genome shotgun (WGS) entry which is preliminary data.</text>
</comment>
<evidence type="ECO:0000256" key="3">
    <source>
        <dbReference type="ARBA" id="ARBA00022729"/>
    </source>
</evidence>
<feature type="region of interest" description="Disordered" evidence="5">
    <location>
        <begin position="285"/>
        <end position="340"/>
    </location>
</feature>
<dbReference type="RefSeq" id="WP_156807228.1">
    <property type="nucleotide sequence ID" value="NZ_JBHSOJ010000028.1"/>
</dbReference>
<evidence type="ECO:0000256" key="6">
    <source>
        <dbReference type="SAM" id="Phobius"/>
    </source>
</evidence>
<keyword evidence="6" id="KW-1133">Transmembrane helix</keyword>
<evidence type="ECO:0000256" key="2">
    <source>
        <dbReference type="ARBA" id="ARBA00022525"/>
    </source>
</evidence>
<feature type="domain" description="Gram-positive cocci surface proteins LPxTG" evidence="7">
    <location>
        <begin position="333"/>
        <end position="367"/>
    </location>
</feature>
<feature type="region of interest" description="Disordered" evidence="5">
    <location>
        <begin position="42"/>
        <end position="72"/>
    </location>
</feature>
<dbReference type="Proteomes" id="UP001596110">
    <property type="component" value="Unassembled WGS sequence"/>
</dbReference>
<feature type="compositionally biased region" description="Polar residues" evidence="5">
    <location>
        <begin position="42"/>
        <end position="66"/>
    </location>
</feature>
<dbReference type="Pfam" id="PF00746">
    <property type="entry name" value="Gram_pos_anchor"/>
    <property type="match status" value="1"/>
</dbReference>
<keyword evidence="6" id="KW-0472">Membrane</keyword>
<organism evidence="8 9">
    <name type="scientific">Streptococcus caledonicus</name>
    <dbReference type="NCBI Taxonomy" id="2614158"/>
    <lineage>
        <taxon>Bacteria</taxon>
        <taxon>Bacillati</taxon>
        <taxon>Bacillota</taxon>
        <taxon>Bacilli</taxon>
        <taxon>Lactobacillales</taxon>
        <taxon>Streptococcaceae</taxon>
        <taxon>Streptococcus</taxon>
    </lineage>
</organism>
<evidence type="ECO:0000256" key="5">
    <source>
        <dbReference type="SAM" id="MobiDB-lite"/>
    </source>
</evidence>
<gene>
    <name evidence="8" type="ORF">ACFPQ3_09755</name>
</gene>
<keyword evidence="3" id="KW-0732">Signal</keyword>
<evidence type="ECO:0000256" key="4">
    <source>
        <dbReference type="ARBA" id="ARBA00023088"/>
    </source>
</evidence>
<dbReference type="NCBIfam" id="TIGR01167">
    <property type="entry name" value="LPXTG_anchor"/>
    <property type="match status" value="1"/>
</dbReference>
<accession>A0ABW0UGI1</accession>
<evidence type="ECO:0000313" key="9">
    <source>
        <dbReference type="Proteomes" id="UP001596110"/>
    </source>
</evidence>
<dbReference type="InterPro" id="IPR019931">
    <property type="entry name" value="LPXTG_anchor"/>
</dbReference>
<keyword evidence="1" id="KW-0134">Cell wall</keyword>
<keyword evidence="9" id="KW-1185">Reference proteome</keyword>
<evidence type="ECO:0000259" key="7">
    <source>
        <dbReference type="PROSITE" id="PS50847"/>
    </source>
</evidence>
<dbReference type="PROSITE" id="PS50847">
    <property type="entry name" value="GRAM_POS_ANCHORING"/>
    <property type="match status" value="1"/>
</dbReference>
<protein>
    <submittedName>
        <fullName evidence="8">LPXTG cell wall anchor domain-containing protein</fullName>
    </submittedName>
</protein>
<reference evidence="9" key="1">
    <citation type="journal article" date="2019" name="Int. J. Syst. Evol. Microbiol.">
        <title>The Global Catalogue of Microorganisms (GCM) 10K type strain sequencing project: providing services to taxonomists for standard genome sequencing and annotation.</title>
        <authorList>
            <consortium name="The Broad Institute Genomics Platform"/>
            <consortium name="The Broad Institute Genome Sequencing Center for Infectious Disease"/>
            <person name="Wu L."/>
            <person name="Ma J."/>
        </authorList>
    </citation>
    <scope>NUCLEOTIDE SEQUENCE [LARGE SCALE GENOMIC DNA]</scope>
    <source>
        <strain evidence="9">DT43</strain>
    </source>
</reference>
<feature type="transmembrane region" description="Helical" evidence="6">
    <location>
        <begin position="341"/>
        <end position="359"/>
    </location>
</feature>
<feature type="compositionally biased region" description="Polar residues" evidence="5">
    <location>
        <begin position="305"/>
        <end position="340"/>
    </location>
</feature>
<evidence type="ECO:0000313" key="8">
    <source>
        <dbReference type="EMBL" id="MFC5631829.1"/>
    </source>
</evidence>
<keyword evidence="6" id="KW-0812">Transmembrane</keyword>
<dbReference type="EMBL" id="JBHSOJ010000028">
    <property type="protein sequence ID" value="MFC5631829.1"/>
    <property type="molecule type" value="Genomic_DNA"/>
</dbReference>
<name>A0ABW0UGI1_9STRE</name>
<proteinExistence type="predicted"/>
<sequence length="367" mass="40148">MKKLQPNRKKHERLSLLGVGTIATVLTLGAFVLTGEQAKANTITSESSAIPTPSEATPDTNSQAETATPAEAGNLQDETYRSELTEATKELVTAEVQLDYLNNTYEPALEEVKNSLSELTSKSETDYKVATETPNATDSDKKITELMVSYAYGANAGFQQLWDYYHFTKDSSKAELQAIIDKYEEEADPKALLSPEEELFILEVGKQTILDMQADNVATKAKRDTLTQEAFEKYSEGLKNPNIAFEDLKTLAFIAGQYMGNNFVPALEYDFTELDARITDLKAQLNPATQPPVPTTPTAPVTPTNLEKVSSTSHTKATPTSHTVQNTKSSPTLPTTGDQSATPQLIVGIVSMGLSGILLNRRRRNMN</sequence>
<evidence type="ECO:0000256" key="1">
    <source>
        <dbReference type="ARBA" id="ARBA00022512"/>
    </source>
</evidence>